<dbReference type="EMBL" id="CACVAZ010000061">
    <property type="protein sequence ID" value="CAA6809516.1"/>
    <property type="molecule type" value="Genomic_DNA"/>
</dbReference>
<dbReference type="PANTHER" id="PTHR23355:SF9">
    <property type="entry name" value="DIS3-LIKE EXONUCLEASE 2"/>
    <property type="match status" value="1"/>
</dbReference>
<evidence type="ECO:0000256" key="1">
    <source>
        <dbReference type="ARBA" id="ARBA00022839"/>
    </source>
</evidence>
<keyword evidence="1" id="KW-0540">Nuclease</keyword>
<dbReference type="InterPro" id="IPR012340">
    <property type="entry name" value="NA-bd_OB-fold"/>
</dbReference>
<gene>
    <name evidence="3" type="ORF">HELGO_WM14607</name>
</gene>
<sequence>ANPGDDVVVKRIIARRGRASAKVQLIVRKAHVFQIVYTNRNESDIFEILDLKTGLPTDAKMEGMDLKAFKLGTVMKVDSESEEVLEVFGNLSDPKIDEKISLALYKRANEFDEDCETQAKEVEQEVTASEHPERVDLRELDFCTIDPVTAKDFDDAIYFDMEAFTLYVAIADVSHYVNYFSPIDTEAKRRGFTTYFPHKSFPMLPRELSENICSLKPHVDRLAFVAKIALDKKSLLPIKEEFFEAIIHSKRRFNYDEIDVIIENDGANVTKEHEKGILDYLLPLQQITGRLRRKRLGLGFDFRSEEIKLSINAGHELKETSIETGTPSHSLIEECMLLANQASAKRFEYGVFRIHTPPQLAKLEALLEDLASIGLFVKEYDDSPSLIRAIQKEAIEINIAPEVDSMIIKSLKQASYAAENEGHFGLGFSHYSHFTSPIRRYSDLILHRLIKAQLKEDKEQNEYLLRNIEPLCQRVSELERESTKAEWDFRDRKLARWAEKHIGQEFKANVVEIGENAKAVLEDEVEGVTVNLHGENVMLFDRVIVKIDAVNIAMAKIQAEFIAKTEKEIMEL</sequence>
<dbReference type="GO" id="GO:0003723">
    <property type="term" value="F:RNA binding"/>
    <property type="evidence" value="ECO:0007669"/>
    <property type="project" value="InterPro"/>
</dbReference>
<dbReference type="InterPro" id="IPR022966">
    <property type="entry name" value="RNase_II/R_CS"/>
</dbReference>
<feature type="domain" description="RNB" evidence="2">
    <location>
        <begin position="134"/>
        <end position="456"/>
    </location>
</feature>
<dbReference type="Pfam" id="PF00773">
    <property type="entry name" value="RNB"/>
    <property type="match status" value="1"/>
</dbReference>
<name>A0A6S6T3K7_9BACT</name>
<accession>A0A6S6T3K7</accession>
<keyword evidence="1" id="KW-0378">Hydrolase</keyword>
<dbReference type="GO" id="GO:0005829">
    <property type="term" value="C:cytosol"/>
    <property type="evidence" value="ECO:0007669"/>
    <property type="project" value="TreeGrafter"/>
</dbReference>
<dbReference type="GO" id="GO:0004527">
    <property type="term" value="F:exonuclease activity"/>
    <property type="evidence" value="ECO:0007669"/>
    <property type="project" value="UniProtKB-KW"/>
</dbReference>
<dbReference type="PROSITE" id="PS01175">
    <property type="entry name" value="RIBONUCLEASE_II"/>
    <property type="match status" value="1"/>
</dbReference>
<dbReference type="GO" id="GO:0004540">
    <property type="term" value="F:RNA nuclease activity"/>
    <property type="evidence" value="ECO:0007669"/>
    <property type="project" value="InterPro"/>
</dbReference>
<dbReference type="InterPro" id="IPR057293">
    <property type="entry name" value="RNR_OB2"/>
</dbReference>
<dbReference type="InterPro" id="IPR001900">
    <property type="entry name" value="RNase_II/R"/>
</dbReference>
<dbReference type="InterPro" id="IPR050180">
    <property type="entry name" value="RNR_Ribonuclease"/>
</dbReference>
<organism evidence="3">
    <name type="scientific">uncultured Sulfurovum sp</name>
    <dbReference type="NCBI Taxonomy" id="269237"/>
    <lineage>
        <taxon>Bacteria</taxon>
        <taxon>Pseudomonadati</taxon>
        <taxon>Campylobacterota</taxon>
        <taxon>Epsilonproteobacteria</taxon>
        <taxon>Campylobacterales</taxon>
        <taxon>Sulfurovaceae</taxon>
        <taxon>Sulfurovum</taxon>
        <taxon>environmental samples</taxon>
    </lineage>
</organism>
<evidence type="ECO:0000259" key="2">
    <source>
        <dbReference type="SMART" id="SM00955"/>
    </source>
</evidence>
<dbReference type="Pfam" id="PF24190">
    <property type="entry name" value="OB_RNR_2nd"/>
    <property type="match status" value="1"/>
</dbReference>
<dbReference type="GO" id="GO:0006402">
    <property type="term" value="P:mRNA catabolic process"/>
    <property type="evidence" value="ECO:0007669"/>
    <property type="project" value="TreeGrafter"/>
</dbReference>
<dbReference type="AlphaFoldDB" id="A0A6S6T3K7"/>
<feature type="non-terminal residue" evidence="3">
    <location>
        <position position="1"/>
    </location>
</feature>
<dbReference type="SUPFAM" id="SSF50249">
    <property type="entry name" value="Nucleic acid-binding proteins"/>
    <property type="match status" value="1"/>
</dbReference>
<proteinExistence type="predicted"/>
<keyword evidence="1" id="KW-0269">Exonuclease</keyword>
<dbReference type="PANTHER" id="PTHR23355">
    <property type="entry name" value="RIBONUCLEASE"/>
    <property type="match status" value="1"/>
</dbReference>
<dbReference type="SMART" id="SM00955">
    <property type="entry name" value="RNB"/>
    <property type="match status" value="1"/>
</dbReference>
<protein>
    <submittedName>
        <fullName evidence="3">3'-to-5' exoribonuclease RNase R</fullName>
    </submittedName>
</protein>
<evidence type="ECO:0000313" key="3">
    <source>
        <dbReference type="EMBL" id="CAA6809516.1"/>
    </source>
</evidence>
<reference evidence="3" key="1">
    <citation type="submission" date="2020-01" db="EMBL/GenBank/DDBJ databases">
        <authorList>
            <person name="Meier V. D."/>
            <person name="Meier V D."/>
        </authorList>
    </citation>
    <scope>NUCLEOTIDE SEQUENCE</scope>
    <source>
        <strain evidence="3">HLG_WM_MAG_02</strain>
    </source>
</reference>